<dbReference type="RefSeq" id="WP_380753719.1">
    <property type="nucleotide sequence ID" value="NZ_JBHSRF010000021.1"/>
</dbReference>
<accession>A0ABW1NHG8</accession>
<name>A0ABW1NHG8_9ACTN</name>
<keyword evidence="3" id="KW-1185">Reference proteome</keyword>
<evidence type="ECO:0000313" key="3">
    <source>
        <dbReference type="Proteomes" id="UP001596137"/>
    </source>
</evidence>
<feature type="compositionally biased region" description="Polar residues" evidence="1">
    <location>
        <begin position="1"/>
        <end position="19"/>
    </location>
</feature>
<organism evidence="2 3">
    <name type="scientific">Sphaerisporangium aureirubrum</name>
    <dbReference type="NCBI Taxonomy" id="1544736"/>
    <lineage>
        <taxon>Bacteria</taxon>
        <taxon>Bacillati</taxon>
        <taxon>Actinomycetota</taxon>
        <taxon>Actinomycetes</taxon>
        <taxon>Streptosporangiales</taxon>
        <taxon>Streptosporangiaceae</taxon>
        <taxon>Sphaerisporangium</taxon>
    </lineage>
</organism>
<evidence type="ECO:0000313" key="2">
    <source>
        <dbReference type="EMBL" id="MFC6082830.1"/>
    </source>
</evidence>
<dbReference type="Proteomes" id="UP001596137">
    <property type="component" value="Unassembled WGS sequence"/>
</dbReference>
<gene>
    <name evidence="2" type="ORF">ACFP1K_16790</name>
</gene>
<dbReference type="InterPro" id="IPR046102">
    <property type="entry name" value="DUF6039"/>
</dbReference>
<proteinExistence type="predicted"/>
<reference evidence="3" key="1">
    <citation type="journal article" date="2019" name="Int. J. Syst. Evol. Microbiol.">
        <title>The Global Catalogue of Microorganisms (GCM) 10K type strain sequencing project: providing services to taxonomists for standard genome sequencing and annotation.</title>
        <authorList>
            <consortium name="The Broad Institute Genomics Platform"/>
            <consortium name="The Broad Institute Genome Sequencing Center for Infectious Disease"/>
            <person name="Wu L."/>
            <person name="Ma J."/>
        </authorList>
    </citation>
    <scope>NUCLEOTIDE SEQUENCE [LARGE SCALE GENOMIC DNA]</scope>
    <source>
        <strain evidence="3">JCM 30346</strain>
    </source>
</reference>
<feature type="region of interest" description="Disordered" evidence="1">
    <location>
        <begin position="1"/>
        <end position="21"/>
    </location>
</feature>
<comment type="caution">
    <text evidence="2">The sequence shown here is derived from an EMBL/GenBank/DDBJ whole genome shotgun (WGS) entry which is preliminary data.</text>
</comment>
<protein>
    <submittedName>
        <fullName evidence="2">DUF6039 family protein</fullName>
    </submittedName>
</protein>
<evidence type="ECO:0000256" key="1">
    <source>
        <dbReference type="SAM" id="MobiDB-lite"/>
    </source>
</evidence>
<dbReference type="EMBL" id="JBHSRF010000021">
    <property type="protein sequence ID" value="MFC6082830.1"/>
    <property type="molecule type" value="Genomic_DNA"/>
</dbReference>
<dbReference type="Pfam" id="PF19505">
    <property type="entry name" value="DUF6039"/>
    <property type="match status" value="1"/>
</dbReference>
<sequence>MTETDVWASKTSAQHQTSLPPEHLLHSGNAGLIIHRVGMLEYEMAQEGRDFSAELVNYMNRAQAGVATTFLYEEVFGVRDRVHWFVHMKSPELYSRLLEMVDHDAVFQDISLRDRLPKKGGGNWEKMFIYGSLRETIMCPQHGFANVDHEEHTDPRERRETFVPPATHQTHQPADQQLNSANAGAIILRTGDVRYEFREEGRKFLYDWSSYVNDNLPGQATAFIYEQTWGQQDRIHCLIHLRQLEDYRLVQEIDRSEGMAKEVYDIERVPEAKGGGRWDRLFVPTSINDVVMVPHLADGR</sequence>